<dbReference type="Proteomes" id="UP000814033">
    <property type="component" value="Unassembled WGS sequence"/>
</dbReference>
<organism evidence="1 2">
    <name type="scientific">Auriscalpium vulgare</name>
    <dbReference type="NCBI Taxonomy" id="40419"/>
    <lineage>
        <taxon>Eukaryota</taxon>
        <taxon>Fungi</taxon>
        <taxon>Dikarya</taxon>
        <taxon>Basidiomycota</taxon>
        <taxon>Agaricomycotina</taxon>
        <taxon>Agaricomycetes</taxon>
        <taxon>Russulales</taxon>
        <taxon>Auriscalpiaceae</taxon>
        <taxon>Auriscalpium</taxon>
    </lineage>
</organism>
<accession>A0ACB8RS91</accession>
<proteinExistence type="predicted"/>
<evidence type="ECO:0000313" key="1">
    <source>
        <dbReference type="EMBL" id="KAI0046895.1"/>
    </source>
</evidence>
<evidence type="ECO:0000313" key="2">
    <source>
        <dbReference type="Proteomes" id="UP000814033"/>
    </source>
</evidence>
<dbReference type="EMBL" id="MU275915">
    <property type="protein sequence ID" value="KAI0046895.1"/>
    <property type="molecule type" value="Genomic_DNA"/>
</dbReference>
<protein>
    <submittedName>
        <fullName evidence="1">Uncharacterized protein</fullName>
    </submittedName>
</protein>
<comment type="caution">
    <text evidence="1">The sequence shown here is derived from an EMBL/GenBank/DDBJ whole genome shotgun (WGS) entry which is preliminary data.</text>
</comment>
<reference evidence="1" key="2">
    <citation type="journal article" date="2022" name="New Phytol.">
        <title>Evolutionary transition to the ectomycorrhizal habit in the genomes of a hyperdiverse lineage of mushroom-forming fungi.</title>
        <authorList>
            <person name="Looney B."/>
            <person name="Miyauchi S."/>
            <person name="Morin E."/>
            <person name="Drula E."/>
            <person name="Courty P.E."/>
            <person name="Kohler A."/>
            <person name="Kuo A."/>
            <person name="LaButti K."/>
            <person name="Pangilinan J."/>
            <person name="Lipzen A."/>
            <person name="Riley R."/>
            <person name="Andreopoulos W."/>
            <person name="He G."/>
            <person name="Johnson J."/>
            <person name="Nolan M."/>
            <person name="Tritt A."/>
            <person name="Barry K.W."/>
            <person name="Grigoriev I.V."/>
            <person name="Nagy L.G."/>
            <person name="Hibbett D."/>
            <person name="Henrissat B."/>
            <person name="Matheny P.B."/>
            <person name="Labbe J."/>
            <person name="Martin F.M."/>
        </authorList>
    </citation>
    <scope>NUCLEOTIDE SEQUENCE</scope>
    <source>
        <strain evidence="1">FP105234-sp</strain>
    </source>
</reference>
<keyword evidence="2" id="KW-1185">Reference proteome</keyword>
<name>A0ACB8RS91_9AGAM</name>
<gene>
    <name evidence="1" type="ORF">FA95DRAFT_1308955</name>
</gene>
<reference evidence="1" key="1">
    <citation type="submission" date="2021-02" db="EMBL/GenBank/DDBJ databases">
        <authorList>
            <consortium name="DOE Joint Genome Institute"/>
            <person name="Ahrendt S."/>
            <person name="Looney B.P."/>
            <person name="Miyauchi S."/>
            <person name="Morin E."/>
            <person name="Drula E."/>
            <person name="Courty P.E."/>
            <person name="Chicoki N."/>
            <person name="Fauchery L."/>
            <person name="Kohler A."/>
            <person name="Kuo A."/>
            <person name="Labutti K."/>
            <person name="Pangilinan J."/>
            <person name="Lipzen A."/>
            <person name="Riley R."/>
            <person name="Andreopoulos W."/>
            <person name="He G."/>
            <person name="Johnson J."/>
            <person name="Barry K.W."/>
            <person name="Grigoriev I.V."/>
            <person name="Nagy L."/>
            <person name="Hibbett D."/>
            <person name="Henrissat B."/>
            <person name="Matheny P.B."/>
            <person name="Labbe J."/>
            <person name="Martin F."/>
        </authorList>
    </citation>
    <scope>NUCLEOTIDE SEQUENCE</scope>
    <source>
        <strain evidence="1">FP105234-sp</strain>
    </source>
</reference>
<sequence length="220" mass="23847">MPGCGHSQSFRRFQAIGSIQGVRYAVETGNIHNAIRQQSTSPRPQPSPPPPPPPPPAFVKASMFGVQLNVETIESRITVGWTTTERERRRGLASTRSPTGRKASAQRRRRRSNVSRAWSGGSRATAPNSGRVLGSPALIPHMRACQSQPVFPTAPGDKVYSRSCDALLELADMLTCSQFTLSPAVCPRPSPRPLLPCSTPPCLAYRGDDSRSTVGWTTTE</sequence>